<dbReference type="PANTHER" id="PTHR42901">
    <property type="entry name" value="ALCOHOL DEHYDROGENASE"/>
    <property type="match status" value="1"/>
</dbReference>
<reference evidence="3" key="1">
    <citation type="journal article" date="2020" name="Stud. Mycol.">
        <title>101 Dothideomycetes genomes: a test case for predicting lifestyles and emergence of pathogens.</title>
        <authorList>
            <person name="Haridas S."/>
            <person name="Albert R."/>
            <person name="Binder M."/>
            <person name="Bloem J."/>
            <person name="Labutti K."/>
            <person name="Salamov A."/>
            <person name="Andreopoulos B."/>
            <person name="Baker S."/>
            <person name="Barry K."/>
            <person name="Bills G."/>
            <person name="Bluhm B."/>
            <person name="Cannon C."/>
            <person name="Castanera R."/>
            <person name="Culley D."/>
            <person name="Daum C."/>
            <person name="Ezra D."/>
            <person name="Gonzalez J."/>
            <person name="Henrissat B."/>
            <person name="Kuo A."/>
            <person name="Liang C."/>
            <person name="Lipzen A."/>
            <person name="Lutzoni F."/>
            <person name="Magnuson J."/>
            <person name="Mondo S."/>
            <person name="Nolan M."/>
            <person name="Ohm R."/>
            <person name="Pangilinan J."/>
            <person name="Park H.-J."/>
            <person name="Ramirez L."/>
            <person name="Alfaro M."/>
            <person name="Sun H."/>
            <person name="Tritt A."/>
            <person name="Yoshinaga Y."/>
            <person name="Zwiers L.-H."/>
            <person name="Turgeon B."/>
            <person name="Goodwin S."/>
            <person name="Spatafora J."/>
            <person name="Crous P."/>
            <person name="Grigoriev I."/>
        </authorList>
    </citation>
    <scope>NUCLEOTIDE SEQUENCE</scope>
    <source>
        <strain evidence="3">CBS 122367</strain>
    </source>
</reference>
<dbReference type="InterPro" id="IPR002347">
    <property type="entry name" value="SDR_fam"/>
</dbReference>
<gene>
    <name evidence="3" type="ORF">K458DRAFT_433897</name>
</gene>
<sequence>MSLPIGVLTNNARLALGAPNTFPVLNIEDVDTIAGTNVNSLLFKACVVLNQGQAKARARGTILNTTSTTLEVPPFPCEPIYHASKTFQEGLTNAWPTELVGTDIKVLALRMGVVATNFHELWVCFDRVMYEEFMEGFGPLLAGDMAEVVAWMVDGEERISVRAVDVVPSAQRSLSVFDEV</sequence>
<comment type="similarity">
    <text evidence="1">Belongs to the short-chain dehydrogenases/reductases (SDR) family.</text>
</comment>
<dbReference type="AlphaFoldDB" id="A0A6G1ISR4"/>
<dbReference type="GO" id="GO:0016491">
    <property type="term" value="F:oxidoreductase activity"/>
    <property type="evidence" value="ECO:0007669"/>
    <property type="project" value="UniProtKB-KW"/>
</dbReference>
<dbReference type="InterPro" id="IPR036291">
    <property type="entry name" value="NAD(P)-bd_dom_sf"/>
</dbReference>
<dbReference type="PANTHER" id="PTHR42901:SF1">
    <property type="entry name" value="ALCOHOL DEHYDROGENASE"/>
    <property type="match status" value="1"/>
</dbReference>
<evidence type="ECO:0000313" key="3">
    <source>
        <dbReference type="EMBL" id="KAF2681020.1"/>
    </source>
</evidence>
<accession>A0A6G1ISR4</accession>
<protein>
    <recommendedName>
        <fullName evidence="5">NAD(P)-binding protein</fullName>
    </recommendedName>
</protein>
<proteinExistence type="inferred from homology"/>
<dbReference type="Pfam" id="PF00106">
    <property type="entry name" value="adh_short"/>
    <property type="match status" value="1"/>
</dbReference>
<dbReference type="Gene3D" id="3.40.50.720">
    <property type="entry name" value="NAD(P)-binding Rossmann-like Domain"/>
    <property type="match status" value="1"/>
</dbReference>
<evidence type="ECO:0000256" key="2">
    <source>
        <dbReference type="ARBA" id="ARBA00023002"/>
    </source>
</evidence>
<keyword evidence="4" id="KW-1185">Reference proteome</keyword>
<evidence type="ECO:0000313" key="4">
    <source>
        <dbReference type="Proteomes" id="UP000799291"/>
    </source>
</evidence>
<dbReference type="EMBL" id="MU005593">
    <property type="protein sequence ID" value="KAF2681020.1"/>
    <property type="molecule type" value="Genomic_DNA"/>
</dbReference>
<organism evidence="3 4">
    <name type="scientific">Lentithecium fluviatile CBS 122367</name>
    <dbReference type="NCBI Taxonomy" id="1168545"/>
    <lineage>
        <taxon>Eukaryota</taxon>
        <taxon>Fungi</taxon>
        <taxon>Dikarya</taxon>
        <taxon>Ascomycota</taxon>
        <taxon>Pezizomycotina</taxon>
        <taxon>Dothideomycetes</taxon>
        <taxon>Pleosporomycetidae</taxon>
        <taxon>Pleosporales</taxon>
        <taxon>Massarineae</taxon>
        <taxon>Lentitheciaceae</taxon>
        <taxon>Lentithecium</taxon>
    </lineage>
</organism>
<dbReference type="OrthoDB" id="1933717at2759"/>
<dbReference type="SUPFAM" id="SSF51735">
    <property type="entry name" value="NAD(P)-binding Rossmann-fold domains"/>
    <property type="match status" value="1"/>
</dbReference>
<name>A0A6G1ISR4_9PLEO</name>
<dbReference type="Proteomes" id="UP000799291">
    <property type="component" value="Unassembled WGS sequence"/>
</dbReference>
<evidence type="ECO:0000256" key="1">
    <source>
        <dbReference type="ARBA" id="ARBA00006484"/>
    </source>
</evidence>
<evidence type="ECO:0008006" key="5">
    <source>
        <dbReference type="Google" id="ProtNLM"/>
    </source>
</evidence>
<keyword evidence="2" id="KW-0560">Oxidoreductase</keyword>